<evidence type="ECO:0000313" key="9">
    <source>
        <dbReference type="EMBL" id="MBE9033072.1"/>
    </source>
</evidence>
<dbReference type="GO" id="GO:0004497">
    <property type="term" value="F:monooxygenase activity"/>
    <property type="evidence" value="ECO:0007669"/>
    <property type="project" value="UniProtKB-KW"/>
</dbReference>
<protein>
    <submittedName>
        <fullName evidence="9">Cytochrome P450</fullName>
    </submittedName>
</protein>
<reference evidence="9" key="1">
    <citation type="submission" date="2020-10" db="EMBL/GenBank/DDBJ databases">
        <authorList>
            <person name="Castelo-Branco R."/>
            <person name="Eusebio N."/>
            <person name="Adriana R."/>
            <person name="Vieira A."/>
            <person name="Brugerolle De Fraissinette N."/>
            <person name="Rezende De Castro R."/>
            <person name="Schneider M.P."/>
            <person name="Vasconcelos V."/>
            <person name="Leao P.N."/>
        </authorList>
    </citation>
    <scope>NUCLEOTIDE SEQUENCE</scope>
    <source>
        <strain evidence="9">LEGE 11480</strain>
    </source>
</reference>
<dbReference type="AlphaFoldDB" id="A0A928VSR9"/>
<dbReference type="GO" id="GO:0005506">
    <property type="term" value="F:iron ion binding"/>
    <property type="evidence" value="ECO:0007669"/>
    <property type="project" value="InterPro"/>
</dbReference>
<dbReference type="InterPro" id="IPR036396">
    <property type="entry name" value="Cyt_P450_sf"/>
</dbReference>
<dbReference type="GO" id="GO:0016705">
    <property type="term" value="F:oxidoreductase activity, acting on paired donors, with incorporation or reduction of molecular oxygen"/>
    <property type="evidence" value="ECO:0007669"/>
    <property type="project" value="InterPro"/>
</dbReference>
<evidence type="ECO:0000256" key="5">
    <source>
        <dbReference type="ARBA" id="ARBA00023004"/>
    </source>
</evidence>
<dbReference type="SUPFAM" id="SSF48264">
    <property type="entry name" value="Cytochrome P450"/>
    <property type="match status" value="1"/>
</dbReference>
<dbReference type="GO" id="GO:0020037">
    <property type="term" value="F:heme binding"/>
    <property type="evidence" value="ECO:0007669"/>
    <property type="project" value="InterPro"/>
</dbReference>
<proteinExistence type="inferred from homology"/>
<evidence type="ECO:0000256" key="2">
    <source>
        <dbReference type="ARBA" id="ARBA00022617"/>
    </source>
</evidence>
<dbReference type="PANTHER" id="PTHR24286:SF384">
    <property type="entry name" value="P450, PUTATIVE (EUROFUNG)-RELATED"/>
    <property type="match status" value="1"/>
</dbReference>
<comment type="cofactor">
    <cofactor evidence="7">
        <name>heme</name>
        <dbReference type="ChEBI" id="CHEBI:30413"/>
    </cofactor>
</comment>
<sequence length="437" mass="49690">MVQSLPPGKLGLPVIGETIAFFTDREFAIKRHERYGPVFKTNLFGQTTVFLQGADGNRFILTNETKYFQISWPPSVEQLLGPLSLALQSGHTHVSRRKILAQAFQPRALAGYVEAMNVISDRYLDRWVQQETLTWYPELRDYTLDIACKLLIGLDDGAAMPLGHYYEDWSTGLFSIPLNLPWTAFGKAFRSREKLLVEIEQLIRDRQAQATPVAKNDALDLMLSARDDDGEGLSLEELKDQILVLLFAGHETLTSALSALCLLLAQHPQVLARARQEQQDLADQPLNLETLKQMLYLDQILKEVLRVIPPVGGGFRSVIQDCEYQGYQIQKGWQSLYQINATHLDPTLYPNPQEFDPDRFDADRAEDKQKPFAHVPFGGGLRECIGKEFARLEIKLFAARLLREYQWELLPDQDLDLVVIPTPKPKDGLKVRFSKLQ</sequence>
<name>A0A928VSR9_9CYAN</name>
<evidence type="ECO:0000256" key="1">
    <source>
        <dbReference type="ARBA" id="ARBA00010617"/>
    </source>
</evidence>
<dbReference type="PRINTS" id="PR00465">
    <property type="entry name" value="EP450IV"/>
</dbReference>
<keyword evidence="2 7" id="KW-0349">Heme</keyword>
<keyword evidence="3 7" id="KW-0479">Metal-binding</keyword>
<dbReference type="CDD" id="cd11044">
    <property type="entry name" value="CYP120A1_CYP26-like"/>
    <property type="match status" value="1"/>
</dbReference>
<evidence type="ECO:0000256" key="8">
    <source>
        <dbReference type="RuleBase" id="RU000461"/>
    </source>
</evidence>
<keyword evidence="4 8" id="KW-0560">Oxidoreductase</keyword>
<keyword evidence="6 8" id="KW-0503">Monooxygenase</keyword>
<dbReference type="EMBL" id="JADEXQ010000148">
    <property type="protein sequence ID" value="MBE9033072.1"/>
    <property type="molecule type" value="Genomic_DNA"/>
</dbReference>
<keyword evidence="5 7" id="KW-0408">Iron</keyword>
<comment type="caution">
    <text evidence="9">The sequence shown here is derived from an EMBL/GenBank/DDBJ whole genome shotgun (WGS) entry which is preliminary data.</text>
</comment>
<organism evidence="9 10">
    <name type="scientific">Romeriopsis navalis LEGE 11480</name>
    <dbReference type="NCBI Taxonomy" id="2777977"/>
    <lineage>
        <taxon>Bacteria</taxon>
        <taxon>Bacillati</taxon>
        <taxon>Cyanobacteriota</taxon>
        <taxon>Cyanophyceae</taxon>
        <taxon>Leptolyngbyales</taxon>
        <taxon>Leptolyngbyaceae</taxon>
        <taxon>Romeriopsis</taxon>
        <taxon>Romeriopsis navalis</taxon>
    </lineage>
</organism>
<accession>A0A928VSR9</accession>
<dbReference type="PRINTS" id="PR00385">
    <property type="entry name" value="P450"/>
</dbReference>
<gene>
    <name evidence="9" type="ORF">IQ266_25370</name>
</gene>
<dbReference type="GO" id="GO:0016125">
    <property type="term" value="P:sterol metabolic process"/>
    <property type="evidence" value="ECO:0007669"/>
    <property type="project" value="TreeGrafter"/>
</dbReference>
<evidence type="ECO:0000256" key="4">
    <source>
        <dbReference type="ARBA" id="ARBA00023002"/>
    </source>
</evidence>
<keyword evidence="10" id="KW-1185">Reference proteome</keyword>
<dbReference type="RefSeq" id="WP_264327884.1">
    <property type="nucleotide sequence ID" value="NZ_JADEXQ010000148.1"/>
</dbReference>
<evidence type="ECO:0000313" key="10">
    <source>
        <dbReference type="Proteomes" id="UP000625316"/>
    </source>
</evidence>
<dbReference type="InterPro" id="IPR017972">
    <property type="entry name" value="Cyt_P450_CS"/>
</dbReference>
<dbReference type="Proteomes" id="UP000625316">
    <property type="component" value="Unassembled WGS sequence"/>
</dbReference>
<evidence type="ECO:0000256" key="7">
    <source>
        <dbReference type="PIRSR" id="PIRSR602403-1"/>
    </source>
</evidence>
<feature type="binding site" description="axial binding residue" evidence="7">
    <location>
        <position position="384"/>
    </location>
    <ligand>
        <name>heme</name>
        <dbReference type="ChEBI" id="CHEBI:30413"/>
    </ligand>
    <ligandPart>
        <name>Fe</name>
        <dbReference type="ChEBI" id="CHEBI:18248"/>
    </ligandPart>
</feature>
<evidence type="ECO:0000256" key="6">
    <source>
        <dbReference type="ARBA" id="ARBA00023033"/>
    </source>
</evidence>
<dbReference type="InterPro" id="IPR001128">
    <property type="entry name" value="Cyt_P450"/>
</dbReference>
<dbReference type="InterPro" id="IPR002403">
    <property type="entry name" value="Cyt_P450_E_grp-IV"/>
</dbReference>
<dbReference type="PANTHER" id="PTHR24286">
    <property type="entry name" value="CYTOCHROME P450 26"/>
    <property type="match status" value="1"/>
</dbReference>
<dbReference type="Gene3D" id="1.10.630.10">
    <property type="entry name" value="Cytochrome P450"/>
    <property type="match status" value="1"/>
</dbReference>
<evidence type="ECO:0000256" key="3">
    <source>
        <dbReference type="ARBA" id="ARBA00022723"/>
    </source>
</evidence>
<comment type="similarity">
    <text evidence="1 8">Belongs to the cytochrome P450 family.</text>
</comment>
<dbReference type="PROSITE" id="PS00086">
    <property type="entry name" value="CYTOCHROME_P450"/>
    <property type="match status" value="1"/>
</dbReference>
<dbReference type="Pfam" id="PF00067">
    <property type="entry name" value="p450"/>
    <property type="match status" value="1"/>
</dbReference>